<protein>
    <submittedName>
        <fullName evidence="1">Uncharacterized protein</fullName>
    </submittedName>
</protein>
<proteinExistence type="predicted"/>
<gene>
    <name evidence="1" type="ORF">DACRYDRAFT_106564</name>
</gene>
<dbReference type="AlphaFoldDB" id="M5GEM9"/>
<dbReference type="Proteomes" id="UP000030653">
    <property type="component" value="Unassembled WGS sequence"/>
</dbReference>
<evidence type="ECO:0000313" key="1">
    <source>
        <dbReference type="EMBL" id="EJU03408.1"/>
    </source>
</evidence>
<sequence length="113" mass="12719">MSTALATLWPGDNWYTMQQCIFMQTTYCETGLHGLQPCAPAKLSTTIKAKRWWAQREQLQDYQQAYKTAKCSALKAHKATSLDCLKTWKLKQSVERACAEAASEGLLMLARGN</sequence>
<evidence type="ECO:0000313" key="2">
    <source>
        <dbReference type="Proteomes" id="UP000030653"/>
    </source>
</evidence>
<dbReference type="HOGENOM" id="CLU_2133424_0_0_1"/>
<name>M5GEM9_DACPD</name>
<organism evidence="1 2">
    <name type="scientific">Dacryopinax primogenitus (strain DJM 731)</name>
    <name type="common">Brown rot fungus</name>
    <dbReference type="NCBI Taxonomy" id="1858805"/>
    <lineage>
        <taxon>Eukaryota</taxon>
        <taxon>Fungi</taxon>
        <taxon>Dikarya</taxon>
        <taxon>Basidiomycota</taxon>
        <taxon>Agaricomycotina</taxon>
        <taxon>Dacrymycetes</taxon>
        <taxon>Dacrymycetales</taxon>
        <taxon>Dacrymycetaceae</taxon>
        <taxon>Dacryopinax</taxon>
    </lineage>
</organism>
<dbReference type="RefSeq" id="XP_040630302.1">
    <property type="nucleotide sequence ID" value="XM_040768294.1"/>
</dbReference>
<reference evidence="1 2" key="1">
    <citation type="journal article" date="2012" name="Science">
        <title>The Paleozoic origin of enzymatic lignin decomposition reconstructed from 31 fungal genomes.</title>
        <authorList>
            <person name="Floudas D."/>
            <person name="Binder M."/>
            <person name="Riley R."/>
            <person name="Barry K."/>
            <person name="Blanchette R.A."/>
            <person name="Henrissat B."/>
            <person name="Martinez A.T."/>
            <person name="Otillar R."/>
            <person name="Spatafora J.W."/>
            <person name="Yadav J.S."/>
            <person name="Aerts A."/>
            <person name="Benoit I."/>
            <person name="Boyd A."/>
            <person name="Carlson A."/>
            <person name="Copeland A."/>
            <person name="Coutinho P.M."/>
            <person name="de Vries R.P."/>
            <person name="Ferreira P."/>
            <person name="Findley K."/>
            <person name="Foster B."/>
            <person name="Gaskell J."/>
            <person name="Glotzer D."/>
            <person name="Gorecki P."/>
            <person name="Heitman J."/>
            <person name="Hesse C."/>
            <person name="Hori C."/>
            <person name="Igarashi K."/>
            <person name="Jurgens J.A."/>
            <person name="Kallen N."/>
            <person name="Kersten P."/>
            <person name="Kohler A."/>
            <person name="Kuees U."/>
            <person name="Kumar T.K.A."/>
            <person name="Kuo A."/>
            <person name="LaButti K."/>
            <person name="Larrondo L.F."/>
            <person name="Lindquist E."/>
            <person name="Ling A."/>
            <person name="Lombard V."/>
            <person name="Lucas S."/>
            <person name="Lundell T."/>
            <person name="Martin R."/>
            <person name="McLaughlin D.J."/>
            <person name="Morgenstern I."/>
            <person name="Morin E."/>
            <person name="Murat C."/>
            <person name="Nagy L.G."/>
            <person name="Nolan M."/>
            <person name="Ohm R.A."/>
            <person name="Patyshakuliyeva A."/>
            <person name="Rokas A."/>
            <person name="Ruiz-Duenas F.J."/>
            <person name="Sabat G."/>
            <person name="Salamov A."/>
            <person name="Samejima M."/>
            <person name="Schmutz J."/>
            <person name="Slot J.C."/>
            <person name="St John F."/>
            <person name="Stenlid J."/>
            <person name="Sun H."/>
            <person name="Sun S."/>
            <person name="Syed K."/>
            <person name="Tsang A."/>
            <person name="Wiebenga A."/>
            <person name="Young D."/>
            <person name="Pisabarro A."/>
            <person name="Eastwood D.C."/>
            <person name="Martin F."/>
            <person name="Cullen D."/>
            <person name="Grigoriev I.V."/>
            <person name="Hibbett D.S."/>
        </authorList>
    </citation>
    <scope>NUCLEOTIDE SEQUENCE [LARGE SCALE GENOMIC DNA]</scope>
    <source>
        <strain evidence="1 2">DJM-731 SS1</strain>
    </source>
</reference>
<accession>M5GEM9</accession>
<keyword evidence="2" id="KW-1185">Reference proteome</keyword>
<dbReference type="GeneID" id="63683356"/>
<dbReference type="EMBL" id="JH795860">
    <property type="protein sequence ID" value="EJU03408.1"/>
    <property type="molecule type" value="Genomic_DNA"/>
</dbReference>